<dbReference type="Pfam" id="PF13668">
    <property type="entry name" value="Ferritin_2"/>
    <property type="match status" value="1"/>
</dbReference>
<dbReference type="InterPro" id="IPR009078">
    <property type="entry name" value="Ferritin-like_SF"/>
</dbReference>
<organism evidence="2 3">
    <name type="scientific">Aureobasidium namibiae CBS 147.97</name>
    <dbReference type="NCBI Taxonomy" id="1043004"/>
    <lineage>
        <taxon>Eukaryota</taxon>
        <taxon>Fungi</taxon>
        <taxon>Dikarya</taxon>
        <taxon>Ascomycota</taxon>
        <taxon>Pezizomycotina</taxon>
        <taxon>Dothideomycetes</taxon>
        <taxon>Dothideomycetidae</taxon>
        <taxon>Dothideales</taxon>
        <taxon>Saccotheciaceae</taxon>
        <taxon>Aureobasidium</taxon>
    </lineage>
</organism>
<proteinExistence type="predicted"/>
<evidence type="ECO:0000313" key="2">
    <source>
        <dbReference type="EMBL" id="KEQ71343.1"/>
    </source>
</evidence>
<feature type="chain" id="PRO_5001702384" evidence="1">
    <location>
        <begin position="18"/>
        <end position="307"/>
    </location>
</feature>
<dbReference type="HOGENOM" id="CLU_029630_0_0_1"/>
<dbReference type="EMBL" id="KL584714">
    <property type="protein sequence ID" value="KEQ71343.1"/>
    <property type="molecule type" value="Genomic_DNA"/>
</dbReference>
<dbReference type="GeneID" id="25411423"/>
<dbReference type="RefSeq" id="XP_013425509.1">
    <property type="nucleotide sequence ID" value="XM_013570055.1"/>
</dbReference>
<gene>
    <name evidence="2" type="ORF">M436DRAFT_51396</name>
</gene>
<dbReference type="PANTHER" id="PTHR31694">
    <property type="entry name" value="DESICCATION-LIKE PROTEIN"/>
    <property type="match status" value="1"/>
</dbReference>
<dbReference type="Proteomes" id="UP000027730">
    <property type="component" value="Unassembled WGS sequence"/>
</dbReference>
<dbReference type="OrthoDB" id="1001765at2759"/>
<name>A0A074WEA6_9PEZI</name>
<accession>A0A074WEA6</accession>
<dbReference type="AlphaFoldDB" id="A0A074WEA6"/>
<dbReference type="Gene3D" id="1.20.1260.10">
    <property type="match status" value="1"/>
</dbReference>
<dbReference type="STRING" id="1043004.A0A074WEA6"/>
<evidence type="ECO:0000256" key="1">
    <source>
        <dbReference type="SAM" id="SignalP"/>
    </source>
</evidence>
<protein>
    <submittedName>
        <fullName evidence="2">Uncharacterized protein</fullName>
    </submittedName>
</protein>
<dbReference type="InterPro" id="IPR012347">
    <property type="entry name" value="Ferritin-like"/>
</dbReference>
<evidence type="ECO:0000313" key="3">
    <source>
        <dbReference type="Proteomes" id="UP000027730"/>
    </source>
</evidence>
<dbReference type="CDD" id="cd00657">
    <property type="entry name" value="Ferritin_like"/>
    <property type="match status" value="1"/>
</dbReference>
<keyword evidence="3" id="KW-1185">Reference proteome</keyword>
<keyword evidence="1" id="KW-0732">Signal</keyword>
<reference evidence="2 3" key="1">
    <citation type="journal article" date="2014" name="BMC Genomics">
        <title>Genome sequencing of four Aureobasidium pullulans varieties: biotechnological potential, stress tolerance, and description of new species.</title>
        <authorList>
            <person name="Gostin Ar C."/>
            <person name="Ohm R.A."/>
            <person name="Kogej T."/>
            <person name="Sonjak S."/>
            <person name="Turk M."/>
            <person name="Zajc J."/>
            <person name="Zalar P."/>
            <person name="Grube M."/>
            <person name="Sun H."/>
            <person name="Han J."/>
            <person name="Sharma A."/>
            <person name="Chiniquy J."/>
            <person name="Ngan C.Y."/>
            <person name="Lipzen A."/>
            <person name="Barry K."/>
            <person name="Grigoriev I.V."/>
            <person name="Gunde-Cimerman N."/>
        </authorList>
    </citation>
    <scope>NUCLEOTIDE SEQUENCE [LARGE SCALE GENOMIC DNA]</scope>
    <source>
        <strain evidence="2 3">CBS 147.97</strain>
    </source>
</reference>
<sequence length="307" mass="32156">MKASVISTAILATAASAAPALVKRQSSDIDGVILNYALTLEHLEATFYRQALEKFSAADFAAAGFNSTNFYKNLQEIGRDEQTHVDFLTTALKGAGVTPVAECTYDFGNLTPDTFLATASIIEGIGVSAYLGAAALITNKAYVTAAGSILTVEARHNAFFRGIEGQSPFPQPFDIPLDFNQVYSLASPFITACPSTNPALPVKAFPAFSVSKSVTGPIKQGDTIEFDLASGCEVPSGPLYVAFPLADGPMFSSAVVKDNKIYARIPVGHTGPSGEVYAILGTNATTISDDYTVAGPAVVEVQSGYLA</sequence>
<feature type="signal peptide" evidence="1">
    <location>
        <begin position="1"/>
        <end position="17"/>
    </location>
</feature>
<dbReference type="InterPro" id="IPR052965">
    <property type="entry name" value="Pigment-catalase-like"/>
</dbReference>
<dbReference type="PANTHER" id="PTHR31694:SF26">
    <property type="entry name" value="OS05G0151100 PROTEIN"/>
    <property type="match status" value="1"/>
</dbReference>
<dbReference type="SUPFAM" id="SSF47240">
    <property type="entry name" value="Ferritin-like"/>
    <property type="match status" value="1"/>
</dbReference>